<dbReference type="Proteomes" id="UP000245609">
    <property type="component" value="Unassembled WGS sequence"/>
</dbReference>
<evidence type="ECO:0000256" key="1">
    <source>
        <dbReference type="SAM" id="MobiDB-lite"/>
    </source>
</evidence>
<evidence type="ECO:0000313" key="2">
    <source>
        <dbReference type="EMBL" id="PVV00353.1"/>
    </source>
</evidence>
<protein>
    <submittedName>
        <fullName evidence="2">Uncharacterized protein</fullName>
    </submittedName>
</protein>
<dbReference type="EMBL" id="MBFS01002065">
    <property type="protein sequence ID" value="PVV00353.1"/>
    <property type="molecule type" value="Genomic_DNA"/>
</dbReference>
<gene>
    <name evidence="2" type="ORF">BB560_005270</name>
</gene>
<keyword evidence="3" id="KW-1185">Reference proteome</keyword>
<sequence>MKGIQDAQEVECRTDPKALCVSVTFGDYCTGLATTDFFVQSIEFGSSPSRRDPRKPICAESVTPS</sequence>
<organism evidence="2 3">
    <name type="scientific">Smittium megazygosporum</name>
    <dbReference type="NCBI Taxonomy" id="133381"/>
    <lineage>
        <taxon>Eukaryota</taxon>
        <taxon>Fungi</taxon>
        <taxon>Fungi incertae sedis</taxon>
        <taxon>Zoopagomycota</taxon>
        <taxon>Kickxellomycotina</taxon>
        <taxon>Harpellomycetes</taxon>
        <taxon>Harpellales</taxon>
        <taxon>Legeriomycetaceae</taxon>
        <taxon>Smittium</taxon>
    </lineage>
</organism>
<dbReference type="AlphaFoldDB" id="A0A2T9Z6Y3"/>
<feature type="region of interest" description="Disordered" evidence="1">
    <location>
        <begin position="45"/>
        <end position="65"/>
    </location>
</feature>
<proteinExistence type="predicted"/>
<accession>A0A2T9Z6Y3</accession>
<name>A0A2T9Z6Y3_9FUNG</name>
<comment type="caution">
    <text evidence="2">The sequence shown here is derived from an EMBL/GenBank/DDBJ whole genome shotgun (WGS) entry which is preliminary data.</text>
</comment>
<reference evidence="2 3" key="1">
    <citation type="journal article" date="2018" name="MBio">
        <title>Comparative Genomics Reveals the Core Gene Toolbox for the Fungus-Insect Symbiosis.</title>
        <authorList>
            <person name="Wang Y."/>
            <person name="Stata M."/>
            <person name="Wang W."/>
            <person name="Stajich J.E."/>
            <person name="White M.M."/>
            <person name="Moncalvo J.M."/>
        </authorList>
    </citation>
    <scope>NUCLEOTIDE SEQUENCE [LARGE SCALE GENOMIC DNA]</scope>
    <source>
        <strain evidence="2 3">SC-DP-2</strain>
    </source>
</reference>
<evidence type="ECO:0000313" key="3">
    <source>
        <dbReference type="Proteomes" id="UP000245609"/>
    </source>
</evidence>